<dbReference type="InterPro" id="IPR005839">
    <property type="entry name" value="Methylthiotransferase"/>
</dbReference>
<dbReference type="Gene3D" id="3.80.30.20">
    <property type="entry name" value="tm_1862 like domain"/>
    <property type="match status" value="1"/>
</dbReference>
<keyword evidence="2" id="KW-0004">4Fe-4S</keyword>
<evidence type="ECO:0000256" key="5">
    <source>
        <dbReference type="ARBA" id="ARBA00022723"/>
    </source>
</evidence>
<evidence type="ECO:0000313" key="10">
    <source>
        <dbReference type="EMBL" id="SJZ58115.1"/>
    </source>
</evidence>
<keyword evidence="3 10" id="KW-0808">Transferase</keyword>
<dbReference type="InterPro" id="IPR020612">
    <property type="entry name" value="Methylthiotransferase_CS"/>
</dbReference>
<dbReference type="OrthoDB" id="9805215at2"/>
<dbReference type="Pfam" id="PF00919">
    <property type="entry name" value="UPF0004"/>
    <property type="match status" value="1"/>
</dbReference>
<dbReference type="Proteomes" id="UP000189857">
    <property type="component" value="Unassembled WGS sequence"/>
</dbReference>
<evidence type="ECO:0000256" key="1">
    <source>
        <dbReference type="ARBA" id="ARBA00001966"/>
    </source>
</evidence>
<dbReference type="InterPro" id="IPR038135">
    <property type="entry name" value="Methylthiotransferase_N_sf"/>
</dbReference>
<sequence length="460" mass="52251">MSNILKGKKFSIITLGCKVNKYESDAMQEDLLSAGCINISKAEKNSSQDESASPVSENDADEKSSADICIVNTCSVTNIADQKSRQMLHKMKRHNKDAVVVATGCYVQAAADKLLADEAVDIVIGNNRKIDIVRILTEYFEGKDVKDNVIDINHDDTYENLKVSAPSNTSRAYIKIQDGCNLFCTYCIIPYVRGRIRSKKVNDIINEMNTLADNGVREIVLTGIDISSYNDDGTDFCEMLHMVSQNVKKVDRIRLGSLEPRIITERFIEIMKSDERFCPHFHLSLQSVCDNTLKRMNRHYTVQIVKDKVKLLRDNFDRPALTADLIAGFAGETEEDFNTTLDNLAELKLYETHVFKFSRRKGTVADKMPDQVPEPVKAERSEKMIRLGNINQSSYEKQFKGETVNVLVEEMISKNGKRFFRGHTERYILVDIPVDDIIEKSDQKDGFEKNFINQIIQTKL</sequence>
<dbReference type="FunFam" id="3.80.30.20:FF:000001">
    <property type="entry name" value="tRNA-2-methylthio-N(6)-dimethylallyladenosine synthase 2"/>
    <property type="match status" value="1"/>
</dbReference>
<dbReference type="Pfam" id="PF04055">
    <property type="entry name" value="Radical_SAM"/>
    <property type="match status" value="1"/>
</dbReference>
<keyword evidence="7" id="KW-0411">Iron-sulfur</keyword>
<reference evidence="10 11" key="1">
    <citation type="submission" date="2017-02" db="EMBL/GenBank/DDBJ databases">
        <authorList>
            <person name="Peterson S.W."/>
        </authorList>
    </citation>
    <scope>NUCLEOTIDE SEQUENCE [LARGE SCALE GENOMIC DNA]</scope>
    <source>
        <strain evidence="10 11">ATCC 17233</strain>
    </source>
</reference>
<dbReference type="GO" id="GO:0051539">
    <property type="term" value="F:4 iron, 4 sulfur cluster binding"/>
    <property type="evidence" value="ECO:0007669"/>
    <property type="project" value="UniProtKB-KW"/>
</dbReference>
<dbReference type="InterPro" id="IPR013848">
    <property type="entry name" value="Methylthiotransferase_N"/>
</dbReference>
<gene>
    <name evidence="10" type="ORF">SAMN02745110_00933</name>
</gene>
<proteinExistence type="predicted"/>
<keyword evidence="5" id="KW-0479">Metal-binding</keyword>
<evidence type="ECO:0000256" key="7">
    <source>
        <dbReference type="ARBA" id="ARBA00023014"/>
    </source>
</evidence>
<accession>A0A1T4LTW0</accession>
<evidence type="ECO:0000256" key="3">
    <source>
        <dbReference type="ARBA" id="ARBA00022679"/>
    </source>
</evidence>
<dbReference type="PROSITE" id="PS01278">
    <property type="entry name" value="MTTASE_RADICAL"/>
    <property type="match status" value="1"/>
</dbReference>
<name>A0A1T4LTW0_9FIRM</name>
<dbReference type="InterPro" id="IPR007197">
    <property type="entry name" value="rSAM"/>
</dbReference>
<keyword evidence="4" id="KW-0949">S-adenosyl-L-methionine</keyword>
<evidence type="ECO:0000256" key="6">
    <source>
        <dbReference type="ARBA" id="ARBA00023004"/>
    </source>
</evidence>
<feature type="domain" description="Radical SAM core" evidence="9">
    <location>
        <begin position="166"/>
        <end position="396"/>
    </location>
</feature>
<keyword evidence="6" id="KW-0408">Iron</keyword>
<dbReference type="NCBIfam" id="TIGR00089">
    <property type="entry name" value="MiaB/RimO family radical SAM methylthiotransferase"/>
    <property type="match status" value="1"/>
</dbReference>
<dbReference type="SFLD" id="SFLDG01061">
    <property type="entry name" value="methylthiotransferase"/>
    <property type="match status" value="1"/>
</dbReference>
<comment type="cofactor">
    <cofactor evidence="1">
        <name>[4Fe-4S] cluster</name>
        <dbReference type="ChEBI" id="CHEBI:49883"/>
    </cofactor>
</comment>
<dbReference type="Gene3D" id="3.40.50.12160">
    <property type="entry name" value="Methylthiotransferase, N-terminal domain"/>
    <property type="match status" value="1"/>
</dbReference>
<dbReference type="EMBL" id="FUXA01000006">
    <property type="protein sequence ID" value="SJZ58115.1"/>
    <property type="molecule type" value="Genomic_DNA"/>
</dbReference>
<dbReference type="SUPFAM" id="SSF102114">
    <property type="entry name" value="Radical SAM enzymes"/>
    <property type="match status" value="1"/>
</dbReference>
<dbReference type="AlphaFoldDB" id="A0A1T4LTW0"/>
<dbReference type="PROSITE" id="PS51918">
    <property type="entry name" value="RADICAL_SAM"/>
    <property type="match status" value="1"/>
</dbReference>
<dbReference type="SMART" id="SM00729">
    <property type="entry name" value="Elp3"/>
    <property type="match status" value="1"/>
</dbReference>
<evidence type="ECO:0000256" key="4">
    <source>
        <dbReference type="ARBA" id="ARBA00022691"/>
    </source>
</evidence>
<evidence type="ECO:0000259" key="8">
    <source>
        <dbReference type="PROSITE" id="PS51449"/>
    </source>
</evidence>
<feature type="domain" description="MTTase N-terminal" evidence="8">
    <location>
        <begin position="8"/>
        <end position="141"/>
    </location>
</feature>
<organism evidence="10 11">
    <name type="scientific">Eubacterium ruminantium</name>
    <dbReference type="NCBI Taxonomy" id="42322"/>
    <lineage>
        <taxon>Bacteria</taxon>
        <taxon>Bacillati</taxon>
        <taxon>Bacillota</taxon>
        <taxon>Clostridia</taxon>
        <taxon>Eubacteriales</taxon>
        <taxon>Eubacteriaceae</taxon>
        <taxon>Eubacterium</taxon>
    </lineage>
</organism>
<evidence type="ECO:0000256" key="2">
    <source>
        <dbReference type="ARBA" id="ARBA00022485"/>
    </source>
</evidence>
<dbReference type="GO" id="GO:0046872">
    <property type="term" value="F:metal ion binding"/>
    <property type="evidence" value="ECO:0007669"/>
    <property type="project" value="UniProtKB-KW"/>
</dbReference>
<dbReference type="InterPro" id="IPR006467">
    <property type="entry name" value="MiaB-like_bact"/>
</dbReference>
<keyword evidence="11" id="KW-1185">Reference proteome</keyword>
<dbReference type="PROSITE" id="PS51449">
    <property type="entry name" value="MTTASE_N"/>
    <property type="match status" value="1"/>
</dbReference>
<dbReference type="InterPro" id="IPR006638">
    <property type="entry name" value="Elp3/MiaA/NifB-like_rSAM"/>
</dbReference>
<dbReference type="SFLD" id="SFLDS00029">
    <property type="entry name" value="Radical_SAM"/>
    <property type="match status" value="1"/>
</dbReference>
<dbReference type="GO" id="GO:0035598">
    <property type="term" value="F:tRNA (N(6)-L-threonylcarbamoyladenosine(37)-C(2))-methylthiotransferase activity"/>
    <property type="evidence" value="ECO:0007669"/>
    <property type="project" value="TreeGrafter"/>
</dbReference>
<dbReference type="RefSeq" id="WP_078786784.1">
    <property type="nucleotide sequence ID" value="NZ_FMTO01000004.1"/>
</dbReference>
<dbReference type="PANTHER" id="PTHR11918">
    <property type="entry name" value="RADICAL SAM PROTEINS"/>
    <property type="match status" value="1"/>
</dbReference>
<dbReference type="SFLD" id="SFLDG01082">
    <property type="entry name" value="B12-binding_domain_containing"/>
    <property type="match status" value="1"/>
</dbReference>
<dbReference type="InterPro" id="IPR058240">
    <property type="entry name" value="rSAM_sf"/>
</dbReference>
<protein>
    <submittedName>
        <fullName evidence="10">Threonylcarbamoyladenosine tRNA methylthiotransferase MtaB</fullName>
    </submittedName>
</protein>
<dbReference type="NCBIfam" id="TIGR01579">
    <property type="entry name" value="MiaB-like-C"/>
    <property type="match status" value="1"/>
</dbReference>
<dbReference type="InterPro" id="IPR023404">
    <property type="entry name" value="rSAM_horseshoe"/>
</dbReference>
<evidence type="ECO:0000313" key="11">
    <source>
        <dbReference type="Proteomes" id="UP000189857"/>
    </source>
</evidence>
<evidence type="ECO:0000259" key="9">
    <source>
        <dbReference type="PROSITE" id="PS51918"/>
    </source>
</evidence>
<dbReference type="PANTHER" id="PTHR11918:SF45">
    <property type="entry name" value="THREONYLCARBAMOYLADENOSINE TRNA METHYLTHIOTRANSFERASE"/>
    <property type="match status" value="1"/>
</dbReference>